<dbReference type="EMBL" id="JAVHNQ010000007">
    <property type="protein sequence ID" value="KAK6341538.1"/>
    <property type="molecule type" value="Genomic_DNA"/>
</dbReference>
<evidence type="ECO:0000256" key="2">
    <source>
        <dbReference type="SAM" id="MobiDB-lite"/>
    </source>
</evidence>
<feature type="compositionally biased region" description="Acidic residues" evidence="2">
    <location>
        <begin position="395"/>
        <end position="407"/>
    </location>
</feature>
<name>A0AAV9ULY7_9PEZI</name>
<reference evidence="3 4" key="1">
    <citation type="submission" date="2019-10" db="EMBL/GenBank/DDBJ databases">
        <authorList>
            <person name="Palmer J.M."/>
        </authorList>
    </citation>
    <scope>NUCLEOTIDE SEQUENCE [LARGE SCALE GENOMIC DNA]</scope>
    <source>
        <strain evidence="3 4">TWF696</strain>
    </source>
</reference>
<evidence type="ECO:0000256" key="1">
    <source>
        <dbReference type="SAM" id="Coils"/>
    </source>
</evidence>
<feature type="region of interest" description="Disordered" evidence="2">
    <location>
        <begin position="1"/>
        <end position="34"/>
    </location>
</feature>
<feature type="compositionally biased region" description="Acidic residues" evidence="2">
    <location>
        <begin position="341"/>
        <end position="367"/>
    </location>
</feature>
<feature type="compositionally biased region" description="Basic residues" evidence="2">
    <location>
        <begin position="467"/>
        <end position="485"/>
    </location>
</feature>
<proteinExistence type="predicted"/>
<gene>
    <name evidence="3" type="ORF">TWF696_008610</name>
</gene>
<comment type="caution">
    <text evidence="3">The sequence shown here is derived from an EMBL/GenBank/DDBJ whole genome shotgun (WGS) entry which is preliminary data.</text>
</comment>
<dbReference type="Proteomes" id="UP001375240">
    <property type="component" value="Unassembled WGS sequence"/>
</dbReference>
<sequence>MVSTTRYGVMGLGSRSNHGSKHSSNHGSHKKPESLQAMQDRALMPPPRPPTNSKARFAKYPQWYAVNKRPPPRADPHGYLKMIPHAALYQKYATVMGLQPWVVRKIKKYLHLRYWDKNGLANYNYRRQETSDALTDELNIGLRNYATRLTNQLRYDRTPEDDVPRKTKTYDALMALSDAVYRMGSHKVSGYFLYKIGEGLMREMIKERKKVDVVLKKIENEKRKLELEKKKKREARYRKRFPMDFKEFMGAPGHHEVIDLTIPGVSHRQVIDLTVPGAVHRQVIDLTVPGPVRRRFPRLTVPWHRQFRDGRLIDPSRLQAVDLTMSDVADDEVVDRTVPDAADDDTIDMQFDEETQYNDSPTDDSDSDTTMSFVSAQEVIDRDATESAESIELAEPTESESESENSDFDIIKEPGKRSLVVVLKVGKRNLRKLVDKMNLPKPKPKVRAVKKKVRLRLPPGFKRRTSARIKAGKIKAKSAKSKGARTKKEVKSLIVKLKLGKRNLGRATGK</sequence>
<evidence type="ECO:0000313" key="3">
    <source>
        <dbReference type="EMBL" id="KAK6341538.1"/>
    </source>
</evidence>
<dbReference type="AlphaFoldDB" id="A0AAV9ULY7"/>
<protein>
    <submittedName>
        <fullName evidence="3">Uncharacterized protein</fullName>
    </submittedName>
</protein>
<accession>A0AAV9ULY7</accession>
<keyword evidence="1" id="KW-0175">Coiled coil</keyword>
<organism evidence="3 4">
    <name type="scientific">Orbilia brochopaga</name>
    <dbReference type="NCBI Taxonomy" id="3140254"/>
    <lineage>
        <taxon>Eukaryota</taxon>
        <taxon>Fungi</taxon>
        <taxon>Dikarya</taxon>
        <taxon>Ascomycota</taxon>
        <taxon>Pezizomycotina</taxon>
        <taxon>Orbiliomycetes</taxon>
        <taxon>Orbiliales</taxon>
        <taxon>Orbiliaceae</taxon>
        <taxon>Orbilia</taxon>
    </lineage>
</organism>
<feature type="region of interest" description="Disordered" evidence="2">
    <location>
        <begin position="467"/>
        <end position="487"/>
    </location>
</feature>
<feature type="compositionally biased region" description="Basic residues" evidence="2">
    <location>
        <begin position="18"/>
        <end position="29"/>
    </location>
</feature>
<evidence type="ECO:0000313" key="4">
    <source>
        <dbReference type="Proteomes" id="UP001375240"/>
    </source>
</evidence>
<keyword evidence="4" id="KW-1185">Reference proteome</keyword>
<feature type="region of interest" description="Disordered" evidence="2">
    <location>
        <begin position="382"/>
        <end position="408"/>
    </location>
</feature>
<feature type="coiled-coil region" evidence="1">
    <location>
        <begin position="201"/>
        <end position="238"/>
    </location>
</feature>
<feature type="region of interest" description="Disordered" evidence="2">
    <location>
        <begin position="334"/>
        <end position="369"/>
    </location>
</feature>